<sequence length="114" mass="12134">MTLKSISLNAMGIVSASMIGAAGAIAQINNAPTLAEQTLRDSQQQERSSLSIGGSNVNLLQLMNSINLAGGKSPEQFRASQSESFDEAVSTFRNQQKRDVQISIPANPNQSINK</sequence>
<dbReference type="EMBL" id="VBTY01000295">
    <property type="protein sequence ID" value="MDG3497189.1"/>
    <property type="molecule type" value="Genomic_DNA"/>
</dbReference>
<name>A0A9X4RND3_9CYAN</name>
<feature type="region of interest" description="Disordered" evidence="1">
    <location>
        <begin position="73"/>
        <end position="114"/>
    </location>
</feature>
<evidence type="ECO:0000313" key="4">
    <source>
        <dbReference type="Proteomes" id="UP001152872"/>
    </source>
</evidence>
<dbReference type="AlphaFoldDB" id="A0A9X4RND3"/>
<feature type="compositionally biased region" description="Polar residues" evidence="1">
    <location>
        <begin position="104"/>
        <end position="114"/>
    </location>
</feature>
<keyword evidence="4" id="KW-1185">Reference proteome</keyword>
<keyword evidence="2" id="KW-0732">Signal</keyword>
<gene>
    <name evidence="3" type="ORF">FEV09_21855</name>
</gene>
<accession>A0A9X4RND3</accession>
<dbReference type="Proteomes" id="UP001152872">
    <property type="component" value="Unassembled WGS sequence"/>
</dbReference>
<organism evidence="3 4">
    <name type="scientific">Pseudanabaena catenata USMAC16</name>
    <dbReference type="NCBI Taxonomy" id="1855837"/>
    <lineage>
        <taxon>Bacteria</taxon>
        <taxon>Bacillati</taxon>
        <taxon>Cyanobacteriota</taxon>
        <taxon>Cyanophyceae</taxon>
        <taxon>Pseudanabaenales</taxon>
        <taxon>Pseudanabaenaceae</taxon>
        <taxon>Pseudanabaena</taxon>
    </lineage>
</organism>
<feature type="signal peptide" evidence="2">
    <location>
        <begin position="1"/>
        <end position="26"/>
    </location>
</feature>
<protein>
    <submittedName>
        <fullName evidence="3">Uncharacterized protein</fullName>
    </submittedName>
</protein>
<evidence type="ECO:0000256" key="1">
    <source>
        <dbReference type="SAM" id="MobiDB-lite"/>
    </source>
</evidence>
<dbReference type="RefSeq" id="WP_009629397.1">
    <property type="nucleotide sequence ID" value="NZ_VBTY01000295.1"/>
</dbReference>
<proteinExistence type="predicted"/>
<comment type="caution">
    <text evidence="3">The sequence shown here is derived from an EMBL/GenBank/DDBJ whole genome shotgun (WGS) entry which is preliminary data.</text>
</comment>
<feature type="chain" id="PRO_5040880325" evidence="2">
    <location>
        <begin position="27"/>
        <end position="114"/>
    </location>
</feature>
<reference evidence="3" key="1">
    <citation type="submission" date="2019-05" db="EMBL/GenBank/DDBJ databases">
        <title>Whole genome sequencing of Pseudanabaena catenata USMAC16.</title>
        <authorList>
            <person name="Khan Z."/>
            <person name="Omar W.M."/>
            <person name="Convey P."/>
            <person name="Merican F."/>
            <person name="Najimudin N."/>
        </authorList>
    </citation>
    <scope>NUCLEOTIDE SEQUENCE</scope>
    <source>
        <strain evidence="3">USMAC16</strain>
    </source>
</reference>
<evidence type="ECO:0000256" key="2">
    <source>
        <dbReference type="SAM" id="SignalP"/>
    </source>
</evidence>
<evidence type="ECO:0000313" key="3">
    <source>
        <dbReference type="EMBL" id="MDG3497189.1"/>
    </source>
</evidence>